<keyword evidence="4 8" id="KW-0833">Ubl conjugation pathway</keyword>
<evidence type="ECO:0000313" key="10">
    <source>
        <dbReference type="EMBL" id="KAJ5741134.1"/>
    </source>
</evidence>
<dbReference type="Pfam" id="PF01088">
    <property type="entry name" value="Peptidase_C12"/>
    <property type="match status" value="1"/>
</dbReference>
<dbReference type="GO" id="GO:0005737">
    <property type="term" value="C:cytoplasm"/>
    <property type="evidence" value="ECO:0007669"/>
    <property type="project" value="TreeGrafter"/>
</dbReference>
<evidence type="ECO:0000256" key="4">
    <source>
        <dbReference type="ARBA" id="ARBA00022786"/>
    </source>
</evidence>
<gene>
    <name evidence="10" type="ORF">N7493_001006</name>
</gene>
<dbReference type="PANTHER" id="PTHR10589">
    <property type="entry name" value="UBIQUITIN CARBOXYL-TERMINAL HYDROLASE"/>
    <property type="match status" value="1"/>
</dbReference>
<proteinExistence type="inferred from homology"/>
<dbReference type="PROSITE" id="PS52048">
    <property type="entry name" value="UCH_DOMAIN"/>
    <property type="match status" value="1"/>
</dbReference>
<keyword evidence="3 8" id="KW-0645">Protease</keyword>
<dbReference type="GO" id="GO:0004843">
    <property type="term" value="F:cysteine-type deubiquitinase activity"/>
    <property type="evidence" value="ECO:0007669"/>
    <property type="project" value="UniProtKB-EC"/>
</dbReference>
<accession>A0AAD6HYK5</accession>
<reference evidence="10" key="2">
    <citation type="submission" date="2023-01" db="EMBL/GenBank/DDBJ databases">
        <authorList>
            <person name="Petersen C."/>
        </authorList>
    </citation>
    <scope>NUCLEOTIDE SEQUENCE</scope>
    <source>
        <strain evidence="10">IBT 17514</strain>
    </source>
</reference>
<dbReference type="AlphaFoldDB" id="A0AAD6HYK5"/>
<feature type="domain" description="UCH catalytic" evidence="9">
    <location>
        <begin position="27"/>
        <end position="256"/>
    </location>
</feature>
<dbReference type="Proteomes" id="UP001215712">
    <property type="component" value="Unassembled WGS sequence"/>
</dbReference>
<keyword evidence="6 8" id="KW-0788">Thiol protease</keyword>
<evidence type="ECO:0000256" key="2">
    <source>
        <dbReference type="ARBA" id="ARBA00009326"/>
    </source>
</evidence>
<keyword evidence="5 8" id="KW-0378">Hydrolase</keyword>
<comment type="caution">
    <text evidence="10">The sequence shown here is derived from an EMBL/GenBank/DDBJ whole genome shotgun (WGS) entry which is preliminary data.</text>
</comment>
<evidence type="ECO:0000256" key="3">
    <source>
        <dbReference type="ARBA" id="ARBA00022670"/>
    </source>
</evidence>
<evidence type="ECO:0000256" key="6">
    <source>
        <dbReference type="ARBA" id="ARBA00022807"/>
    </source>
</evidence>
<keyword evidence="11" id="KW-1185">Reference proteome</keyword>
<dbReference type="InterPro" id="IPR001578">
    <property type="entry name" value="Peptidase_C12_UCH"/>
</dbReference>
<evidence type="ECO:0000256" key="5">
    <source>
        <dbReference type="ARBA" id="ARBA00022801"/>
    </source>
</evidence>
<evidence type="ECO:0000313" key="11">
    <source>
        <dbReference type="Proteomes" id="UP001215712"/>
    </source>
</evidence>
<dbReference type="SUPFAM" id="SSF54001">
    <property type="entry name" value="Cysteine proteinases"/>
    <property type="match status" value="1"/>
</dbReference>
<organism evidence="10 11">
    <name type="scientific">Penicillium malachiteum</name>
    <dbReference type="NCBI Taxonomy" id="1324776"/>
    <lineage>
        <taxon>Eukaryota</taxon>
        <taxon>Fungi</taxon>
        <taxon>Dikarya</taxon>
        <taxon>Ascomycota</taxon>
        <taxon>Pezizomycotina</taxon>
        <taxon>Eurotiomycetes</taxon>
        <taxon>Eurotiomycetidae</taxon>
        <taxon>Eurotiales</taxon>
        <taxon>Aspergillaceae</taxon>
        <taxon>Penicillium</taxon>
    </lineage>
</organism>
<comment type="caution">
    <text evidence="7">Lacks conserved residue(s) required for the propagation of feature annotation.</text>
</comment>
<sequence length="268" mass="29193">MSESFESPEILKSRNPPKAEIVNGVKTFIPLENNPETLSRLCKNLGISPTLTFHDIFSTSPDLLASIPRPVRAIILLVHAPIYHAARSSIELTTPEFQNSGESKPIIWMKQTIGHACGLMALLHCVFNLKNGRYLVPGSKLYSIQEKAIELELAECAKLLYDSEFLEAAHMDAAAQGSSAAPSPHDDNHHHFIGFVQTPGGVWELNGGMNGPLRRGSLSTEFDLLSEEGLALTVNDFLDEAAKGGYGEMSMVAIAESTQLQSSPPRRS</sequence>
<evidence type="ECO:0000256" key="1">
    <source>
        <dbReference type="ARBA" id="ARBA00000707"/>
    </source>
</evidence>
<comment type="catalytic activity">
    <reaction evidence="1 8">
        <text>Thiol-dependent hydrolysis of ester, thioester, amide, peptide and isopeptide bonds formed by the C-terminal Gly of ubiquitin (a 76-residue protein attached to proteins as an intracellular targeting signal).</text>
        <dbReference type="EC" id="3.4.19.12"/>
    </reaction>
</comment>
<comment type="similarity">
    <text evidence="2 7 8">Belongs to the peptidase C12 family.</text>
</comment>
<name>A0AAD6HYK5_9EURO</name>
<dbReference type="Gene3D" id="3.40.532.10">
    <property type="entry name" value="Peptidase C12, ubiquitin carboxyl-terminal hydrolase"/>
    <property type="match status" value="1"/>
</dbReference>
<dbReference type="PRINTS" id="PR00707">
    <property type="entry name" value="UBCTHYDRLASE"/>
</dbReference>
<dbReference type="EC" id="3.4.19.12" evidence="8"/>
<dbReference type="InterPro" id="IPR036959">
    <property type="entry name" value="Peptidase_C12_UCH_sf"/>
</dbReference>
<dbReference type="PANTHER" id="PTHR10589:SF17">
    <property type="entry name" value="UBIQUITIN CARBOXYL-TERMINAL HYDROLASE"/>
    <property type="match status" value="1"/>
</dbReference>
<evidence type="ECO:0000259" key="9">
    <source>
        <dbReference type="PROSITE" id="PS52048"/>
    </source>
</evidence>
<evidence type="ECO:0000256" key="8">
    <source>
        <dbReference type="RuleBase" id="RU361215"/>
    </source>
</evidence>
<evidence type="ECO:0000256" key="7">
    <source>
        <dbReference type="PROSITE-ProRule" id="PRU01393"/>
    </source>
</evidence>
<dbReference type="GO" id="GO:0006511">
    <property type="term" value="P:ubiquitin-dependent protein catabolic process"/>
    <property type="evidence" value="ECO:0007669"/>
    <property type="project" value="UniProtKB-UniRule"/>
</dbReference>
<dbReference type="GO" id="GO:0016579">
    <property type="term" value="P:protein deubiquitination"/>
    <property type="evidence" value="ECO:0007669"/>
    <property type="project" value="TreeGrafter"/>
</dbReference>
<reference evidence="10" key="1">
    <citation type="journal article" date="2023" name="IMA Fungus">
        <title>Comparative genomic study of the Penicillium genus elucidates a diverse pangenome and 15 lateral gene transfer events.</title>
        <authorList>
            <person name="Petersen C."/>
            <person name="Sorensen T."/>
            <person name="Nielsen M.R."/>
            <person name="Sondergaard T.E."/>
            <person name="Sorensen J.L."/>
            <person name="Fitzpatrick D.A."/>
            <person name="Frisvad J.C."/>
            <person name="Nielsen K.L."/>
        </authorList>
    </citation>
    <scope>NUCLEOTIDE SEQUENCE</scope>
    <source>
        <strain evidence="10">IBT 17514</strain>
    </source>
</reference>
<protein>
    <recommendedName>
        <fullName evidence="8">Ubiquitin carboxyl-terminal hydrolase</fullName>
        <ecNumber evidence="8">3.4.19.12</ecNumber>
    </recommendedName>
</protein>
<dbReference type="InterPro" id="IPR038765">
    <property type="entry name" value="Papain-like_cys_pep_sf"/>
</dbReference>
<dbReference type="EMBL" id="JAQJAN010000001">
    <property type="protein sequence ID" value="KAJ5741134.1"/>
    <property type="molecule type" value="Genomic_DNA"/>
</dbReference>